<dbReference type="SUPFAM" id="SSF54534">
    <property type="entry name" value="FKBP-like"/>
    <property type="match status" value="1"/>
</dbReference>
<dbReference type="PANTHER" id="PTHR47245">
    <property type="entry name" value="PEPTIDYLPROLYL ISOMERASE"/>
    <property type="match status" value="1"/>
</dbReference>
<dbReference type="InterPro" id="IPR000297">
    <property type="entry name" value="PPIase_PpiC"/>
</dbReference>
<dbReference type="KEGG" id="lcre:Pla8534_23210"/>
<dbReference type="InterPro" id="IPR050245">
    <property type="entry name" value="PrsA_foldase"/>
</dbReference>
<protein>
    <recommendedName>
        <fullName evidence="2">peptidylprolyl isomerase</fullName>
        <ecNumber evidence="2">5.2.1.8</ecNumber>
    </recommendedName>
</protein>
<dbReference type="Pfam" id="PF00639">
    <property type="entry name" value="Rotamase"/>
    <property type="match status" value="1"/>
</dbReference>
<dbReference type="OrthoDB" id="530022at2"/>
<dbReference type="PANTHER" id="PTHR47245:SF1">
    <property type="entry name" value="FOLDASE PROTEIN PRSA"/>
    <property type="match status" value="1"/>
</dbReference>
<dbReference type="PROSITE" id="PS50198">
    <property type="entry name" value="PPIC_PPIASE_2"/>
    <property type="match status" value="1"/>
</dbReference>
<keyword evidence="3" id="KW-0732">Signal</keyword>
<dbReference type="EC" id="5.2.1.8" evidence="2"/>
<evidence type="ECO:0000313" key="10">
    <source>
        <dbReference type="Proteomes" id="UP000317648"/>
    </source>
</evidence>
<evidence type="ECO:0000313" key="9">
    <source>
        <dbReference type="EMBL" id="QDU94530.1"/>
    </source>
</evidence>
<accession>A0A518DRR0</accession>
<dbReference type="AlphaFoldDB" id="A0A518DRR0"/>
<evidence type="ECO:0000256" key="7">
    <source>
        <dbReference type="SAM" id="MobiDB-lite"/>
    </source>
</evidence>
<gene>
    <name evidence="9" type="ORF">Pla8534_23210</name>
</gene>
<feature type="domain" description="PpiC" evidence="8">
    <location>
        <begin position="139"/>
        <end position="230"/>
    </location>
</feature>
<evidence type="ECO:0000256" key="6">
    <source>
        <dbReference type="PROSITE-ProRule" id="PRU00278"/>
    </source>
</evidence>
<dbReference type="EMBL" id="CP036433">
    <property type="protein sequence ID" value="QDU94530.1"/>
    <property type="molecule type" value="Genomic_DNA"/>
</dbReference>
<evidence type="ECO:0000256" key="4">
    <source>
        <dbReference type="ARBA" id="ARBA00023110"/>
    </source>
</evidence>
<feature type="region of interest" description="Disordered" evidence="7">
    <location>
        <begin position="1"/>
        <end position="21"/>
    </location>
</feature>
<evidence type="ECO:0000256" key="1">
    <source>
        <dbReference type="ARBA" id="ARBA00000971"/>
    </source>
</evidence>
<organism evidence="9 10">
    <name type="scientific">Lignipirellula cremea</name>
    <dbReference type="NCBI Taxonomy" id="2528010"/>
    <lineage>
        <taxon>Bacteria</taxon>
        <taxon>Pseudomonadati</taxon>
        <taxon>Planctomycetota</taxon>
        <taxon>Planctomycetia</taxon>
        <taxon>Pirellulales</taxon>
        <taxon>Pirellulaceae</taxon>
        <taxon>Lignipirellula</taxon>
    </lineage>
</organism>
<dbReference type="Proteomes" id="UP000317648">
    <property type="component" value="Chromosome"/>
</dbReference>
<dbReference type="Gene3D" id="3.10.50.40">
    <property type="match status" value="1"/>
</dbReference>
<comment type="catalytic activity">
    <reaction evidence="1">
        <text>[protein]-peptidylproline (omega=180) = [protein]-peptidylproline (omega=0)</text>
        <dbReference type="Rhea" id="RHEA:16237"/>
        <dbReference type="Rhea" id="RHEA-COMP:10747"/>
        <dbReference type="Rhea" id="RHEA-COMP:10748"/>
        <dbReference type="ChEBI" id="CHEBI:83833"/>
        <dbReference type="ChEBI" id="CHEBI:83834"/>
        <dbReference type="EC" id="5.2.1.8"/>
    </reaction>
</comment>
<keyword evidence="10" id="KW-1185">Reference proteome</keyword>
<evidence type="ECO:0000256" key="3">
    <source>
        <dbReference type="ARBA" id="ARBA00022729"/>
    </source>
</evidence>
<evidence type="ECO:0000256" key="5">
    <source>
        <dbReference type="ARBA" id="ARBA00023235"/>
    </source>
</evidence>
<proteinExistence type="predicted"/>
<dbReference type="InterPro" id="IPR027304">
    <property type="entry name" value="Trigger_fact/SurA_dom_sf"/>
</dbReference>
<sequence length="270" mass="29989">MKQILDSPRSAAPGSFPEDTLARHSAGRVTVTDVLAHLRESGELGAVVRSVRQQQLVRQWAEQRSLSATLEEIQRAADSFRASAGLQGAEETRYWLEQNGMTPDDLERRAELAVLRRKLMEQIQDVAVEQAYAESRENLSQARISHILVDSENLAGELLLRLREEGASFVELARAYSKDSDNADNGGYLGVIRGDQLAPPVCEEVFAAEPGDYLGPYPEGPFYQLLQVRELLPAQLDETTVWLLRERLFEEILQVAAGSVEFTPLGTPAE</sequence>
<evidence type="ECO:0000259" key="8">
    <source>
        <dbReference type="PROSITE" id="PS50198"/>
    </source>
</evidence>
<evidence type="ECO:0000256" key="2">
    <source>
        <dbReference type="ARBA" id="ARBA00013194"/>
    </source>
</evidence>
<reference evidence="9 10" key="1">
    <citation type="submission" date="2019-02" db="EMBL/GenBank/DDBJ databases">
        <title>Deep-cultivation of Planctomycetes and their phenomic and genomic characterization uncovers novel biology.</title>
        <authorList>
            <person name="Wiegand S."/>
            <person name="Jogler M."/>
            <person name="Boedeker C."/>
            <person name="Pinto D."/>
            <person name="Vollmers J."/>
            <person name="Rivas-Marin E."/>
            <person name="Kohn T."/>
            <person name="Peeters S.H."/>
            <person name="Heuer A."/>
            <person name="Rast P."/>
            <person name="Oberbeckmann S."/>
            <person name="Bunk B."/>
            <person name="Jeske O."/>
            <person name="Meyerdierks A."/>
            <person name="Storesund J.E."/>
            <person name="Kallscheuer N."/>
            <person name="Luecker S."/>
            <person name="Lage O.M."/>
            <person name="Pohl T."/>
            <person name="Merkel B.J."/>
            <person name="Hornburger P."/>
            <person name="Mueller R.-W."/>
            <person name="Bruemmer F."/>
            <person name="Labrenz M."/>
            <person name="Spormann A.M."/>
            <person name="Op den Camp H."/>
            <person name="Overmann J."/>
            <person name="Amann R."/>
            <person name="Jetten M.S.M."/>
            <person name="Mascher T."/>
            <person name="Medema M.H."/>
            <person name="Devos D.P."/>
            <person name="Kaster A.-K."/>
            <person name="Ovreas L."/>
            <person name="Rohde M."/>
            <person name="Galperin M.Y."/>
            <person name="Jogler C."/>
        </authorList>
    </citation>
    <scope>NUCLEOTIDE SEQUENCE [LARGE SCALE GENOMIC DNA]</scope>
    <source>
        <strain evidence="9 10">Pla85_3_4</strain>
    </source>
</reference>
<keyword evidence="4 6" id="KW-0697">Rotamase</keyword>
<name>A0A518DRR0_9BACT</name>
<dbReference type="InterPro" id="IPR046357">
    <property type="entry name" value="PPIase_dom_sf"/>
</dbReference>
<dbReference type="SUPFAM" id="SSF109998">
    <property type="entry name" value="Triger factor/SurA peptide-binding domain-like"/>
    <property type="match status" value="1"/>
</dbReference>
<dbReference type="GO" id="GO:0003755">
    <property type="term" value="F:peptidyl-prolyl cis-trans isomerase activity"/>
    <property type="evidence" value="ECO:0007669"/>
    <property type="project" value="UniProtKB-KW"/>
</dbReference>
<keyword evidence="5 6" id="KW-0413">Isomerase</keyword>